<evidence type="ECO:0000313" key="1">
    <source>
        <dbReference type="EMBL" id="HIT85841.1"/>
    </source>
</evidence>
<reference evidence="1" key="1">
    <citation type="submission" date="2020-10" db="EMBL/GenBank/DDBJ databases">
        <authorList>
            <person name="Gilroy R."/>
        </authorList>
    </citation>
    <scope>NUCLEOTIDE SEQUENCE</scope>
    <source>
        <strain evidence="1">CHK181-108</strain>
    </source>
</reference>
<dbReference type="Pfam" id="PF07892">
    <property type="entry name" value="DUF1667"/>
    <property type="match status" value="1"/>
</dbReference>
<accession>A0A9D1H491</accession>
<protein>
    <submittedName>
        <fullName evidence="1">DUF1667 domain-containing protein</fullName>
    </submittedName>
</protein>
<evidence type="ECO:0000313" key="2">
    <source>
        <dbReference type="Proteomes" id="UP000824165"/>
    </source>
</evidence>
<dbReference type="Gene3D" id="3.10.530.10">
    <property type="entry name" value="CPE0013-like"/>
    <property type="match status" value="1"/>
</dbReference>
<dbReference type="Proteomes" id="UP000824165">
    <property type="component" value="Unassembled WGS sequence"/>
</dbReference>
<dbReference type="InterPro" id="IPR012460">
    <property type="entry name" value="DUF1667"/>
</dbReference>
<gene>
    <name evidence="1" type="ORF">IAA60_08060</name>
</gene>
<name>A0A9D1H491_9FIRM</name>
<dbReference type="AlphaFoldDB" id="A0A9D1H491"/>
<dbReference type="PANTHER" id="PTHR39450">
    <property type="entry name" value="MOLYBDOPTERIN OXIDOREDUCTASE, 4FE-4S CLUSTER-BINDING SUBUNIT"/>
    <property type="match status" value="1"/>
</dbReference>
<dbReference type="InterPro" id="IPR036593">
    <property type="entry name" value="CPE0013-like_sf"/>
</dbReference>
<comment type="caution">
    <text evidence="1">The sequence shown here is derived from an EMBL/GenBank/DDBJ whole genome shotgun (WGS) entry which is preliminary data.</text>
</comment>
<dbReference type="SUPFAM" id="SSF160148">
    <property type="entry name" value="CPE0013-like"/>
    <property type="match status" value="1"/>
</dbReference>
<proteinExistence type="predicted"/>
<dbReference type="SUPFAM" id="SSF53706">
    <property type="entry name" value="Formate dehydrogenase/DMSO reductase, domains 1-3"/>
    <property type="match status" value="1"/>
</dbReference>
<sequence>MERKFVCIICPRGCLVTAELDNGEVTRISGNTCPRGAEYVKTECTAPVRTVTSTVRCTNGAMLPVKTAAPIPKEHMRDCMRIINTLKPSPPVKIGSVLKDDVYGSAVIASGNVFEK</sequence>
<dbReference type="EMBL" id="DVLU01000083">
    <property type="protein sequence ID" value="HIT85841.1"/>
    <property type="molecule type" value="Genomic_DNA"/>
</dbReference>
<reference evidence="1" key="2">
    <citation type="journal article" date="2021" name="PeerJ">
        <title>Extensive microbial diversity within the chicken gut microbiome revealed by metagenomics and culture.</title>
        <authorList>
            <person name="Gilroy R."/>
            <person name="Ravi A."/>
            <person name="Getino M."/>
            <person name="Pursley I."/>
            <person name="Horton D.L."/>
            <person name="Alikhan N.F."/>
            <person name="Baker D."/>
            <person name="Gharbi K."/>
            <person name="Hall N."/>
            <person name="Watson M."/>
            <person name="Adriaenssens E.M."/>
            <person name="Foster-Nyarko E."/>
            <person name="Jarju S."/>
            <person name="Secka A."/>
            <person name="Antonio M."/>
            <person name="Oren A."/>
            <person name="Chaudhuri R.R."/>
            <person name="La Ragione R."/>
            <person name="Hildebrand F."/>
            <person name="Pallen M.J."/>
        </authorList>
    </citation>
    <scope>NUCLEOTIDE SEQUENCE</scope>
    <source>
        <strain evidence="1">CHK181-108</strain>
    </source>
</reference>
<dbReference type="PANTHER" id="PTHR39450:SF1">
    <property type="entry name" value="DUF1667 DOMAIN-CONTAINING PROTEIN"/>
    <property type="match status" value="1"/>
</dbReference>
<organism evidence="1 2">
    <name type="scientific">Candidatus Ornithomonoglobus intestinigallinarum</name>
    <dbReference type="NCBI Taxonomy" id="2840894"/>
    <lineage>
        <taxon>Bacteria</taxon>
        <taxon>Bacillati</taxon>
        <taxon>Bacillota</taxon>
        <taxon>Clostridia</taxon>
        <taxon>Candidatus Ornithomonoglobus</taxon>
    </lineage>
</organism>